<evidence type="ECO:0000313" key="4">
    <source>
        <dbReference type="Proteomes" id="UP000636793"/>
    </source>
</evidence>
<organism evidence="3 4">
    <name type="scientific">Flexivirga endophytica</name>
    <dbReference type="NCBI Taxonomy" id="1849103"/>
    <lineage>
        <taxon>Bacteria</taxon>
        <taxon>Bacillati</taxon>
        <taxon>Actinomycetota</taxon>
        <taxon>Actinomycetes</taxon>
        <taxon>Micrococcales</taxon>
        <taxon>Dermacoccaceae</taxon>
        <taxon>Flexivirga</taxon>
    </lineage>
</organism>
<keyword evidence="2" id="KW-0812">Transmembrane</keyword>
<evidence type="ECO:0000256" key="2">
    <source>
        <dbReference type="SAM" id="Phobius"/>
    </source>
</evidence>
<gene>
    <name evidence="3" type="ORF">GCM10011492_21760</name>
</gene>
<reference evidence="3" key="1">
    <citation type="journal article" date="2014" name="Int. J. Syst. Evol. Microbiol.">
        <title>Complete genome sequence of Corynebacterium casei LMG S-19264T (=DSM 44701T), isolated from a smear-ripened cheese.</title>
        <authorList>
            <consortium name="US DOE Joint Genome Institute (JGI-PGF)"/>
            <person name="Walter F."/>
            <person name="Albersmeier A."/>
            <person name="Kalinowski J."/>
            <person name="Ruckert C."/>
        </authorList>
    </citation>
    <scope>NUCLEOTIDE SEQUENCE</scope>
    <source>
        <strain evidence="3">CGMCC 1.15085</strain>
    </source>
</reference>
<keyword evidence="4" id="KW-1185">Reference proteome</keyword>
<sequence length="292" mass="30011">MTDNPYNPQQRPQQQPPQGQPGPGYGGPHGQQPQGNPPPQQPPYGPPGYGRPAYGQGQPQQPGNQGYAGPPQQFQQPYQQQPYGGQQFQQQPYGAPPAAGPSPLPKVLGWLMALFAVVAIACCFGPWASAKVSSNVLPISASMSVNAFNHASCSGPGDACDSDSSSDGGSSSSTSATSATSDEDGSLWEGWVIAAIGAVVIVLGVLRGLGKRALSVPAAVAGAVGGLAVVGLTIYRWSWVHDKAGEAKDQLKASGDMGSIDFHFGSGWGLWLTLVAGVLLLLAGVGGLVKRQ</sequence>
<dbReference type="EMBL" id="BMHI01000003">
    <property type="protein sequence ID" value="GGB30885.1"/>
    <property type="molecule type" value="Genomic_DNA"/>
</dbReference>
<feature type="compositionally biased region" description="Low complexity" evidence="1">
    <location>
        <begin position="156"/>
        <end position="180"/>
    </location>
</feature>
<feature type="transmembrane region" description="Helical" evidence="2">
    <location>
        <begin position="268"/>
        <end position="289"/>
    </location>
</feature>
<evidence type="ECO:0000256" key="1">
    <source>
        <dbReference type="SAM" id="MobiDB-lite"/>
    </source>
</evidence>
<feature type="compositionally biased region" description="Low complexity" evidence="1">
    <location>
        <begin position="1"/>
        <end position="13"/>
    </location>
</feature>
<dbReference type="AlphaFoldDB" id="A0A916T561"/>
<feature type="transmembrane region" description="Helical" evidence="2">
    <location>
        <begin position="188"/>
        <end position="206"/>
    </location>
</feature>
<accession>A0A916T561</accession>
<dbReference type="Proteomes" id="UP000636793">
    <property type="component" value="Unassembled WGS sequence"/>
</dbReference>
<feature type="region of interest" description="Disordered" evidence="1">
    <location>
        <begin position="1"/>
        <end position="98"/>
    </location>
</feature>
<name>A0A916T561_9MICO</name>
<reference evidence="3" key="2">
    <citation type="submission" date="2020-09" db="EMBL/GenBank/DDBJ databases">
        <authorList>
            <person name="Sun Q."/>
            <person name="Zhou Y."/>
        </authorList>
    </citation>
    <scope>NUCLEOTIDE SEQUENCE</scope>
    <source>
        <strain evidence="3">CGMCC 1.15085</strain>
    </source>
</reference>
<feature type="transmembrane region" description="Helical" evidence="2">
    <location>
        <begin position="213"/>
        <end position="235"/>
    </location>
</feature>
<keyword evidence="2" id="KW-1133">Transmembrane helix</keyword>
<proteinExistence type="predicted"/>
<feature type="compositionally biased region" description="Low complexity" evidence="1">
    <location>
        <begin position="50"/>
        <end position="93"/>
    </location>
</feature>
<feature type="region of interest" description="Disordered" evidence="1">
    <location>
        <begin position="156"/>
        <end position="183"/>
    </location>
</feature>
<protein>
    <submittedName>
        <fullName evidence="3">Uncharacterized protein</fullName>
    </submittedName>
</protein>
<comment type="caution">
    <text evidence="3">The sequence shown here is derived from an EMBL/GenBank/DDBJ whole genome shotgun (WGS) entry which is preliminary data.</text>
</comment>
<keyword evidence="2" id="KW-0472">Membrane</keyword>
<feature type="compositionally biased region" description="Pro residues" evidence="1">
    <location>
        <begin position="35"/>
        <end position="46"/>
    </location>
</feature>
<feature type="transmembrane region" description="Helical" evidence="2">
    <location>
        <begin position="107"/>
        <end position="128"/>
    </location>
</feature>
<evidence type="ECO:0000313" key="3">
    <source>
        <dbReference type="EMBL" id="GGB30885.1"/>
    </source>
</evidence>
<dbReference type="RefSeq" id="WP_188837023.1">
    <property type="nucleotide sequence ID" value="NZ_BMHI01000003.1"/>
</dbReference>